<evidence type="ECO:0000313" key="3">
    <source>
        <dbReference type="EMBL" id="ACT19423.1"/>
    </source>
</evidence>
<accession>C6E4X7</accession>
<dbReference type="PANTHER" id="PTHR43000">
    <property type="entry name" value="DTDP-D-GLUCOSE 4,6-DEHYDRATASE-RELATED"/>
    <property type="match status" value="1"/>
</dbReference>
<gene>
    <name evidence="3" type="ordered locus">GM21_3399</name>
</gene>
<dbReference type="SUPFAM" id="SSF51735">
    <property type="entry name" value="NAD(P)-binding Rossmann-fold domains"/>
    <property type="match status" value="1"/>
</dbReference>
<sequence>MRLLITGSTGFVGANLLHGLYAGHEAHVTVRQGADTWRIDSCLPDVAGVWRTDLADRDAVFDLMANVRPEAVIHVAAYGGLPAQTDKAKMVDGNLNATVNLLDAAVDNDVAIFINSGSSSEYGVKDQPMREDDNCQPVNFYGITKLAATNYCSMVGWATGRRICTLRLFSPYGQFEQPTRLYPSIMDALKRDESPRLSNPTSVRDFIAVERVVEVYRSMLSAPFDPGGVYNVGSGKQQTLREFVVSLSAGLGKEHLEPLWGVAQSRKTEPIRWEADTEKLRKLLGDF</sequence>
<evidence type="ECO:0000259" key="2">
    <source>
        <dbReference type="Pfam" id="PF01370"/>
    </source>
</evidence>
<dbReference type="AlphaFoldDB" id="C6E4X7"/>
<dbReference type="InterPro" id="IPR036291">
    <property type="entry name" value="NAD(P)-bd_dom_sf"/>
</dbReference>
<dbReference type="Gene3D" id="3.90.25.10">
    <property type="entry name" value="UDP-galactose 4-epimerase, domain 1"/>
    <property type="match status" value="1"/>
</dbReference>
<evidence type="ECO:0000256" key="1">
    <source>
        <dbReference type="ARBA" id="ARBA00007637"/>
    </source>
</evidence>
<dbReference type="OrthoDB" id="9801785at2"/>
<dbReference type="InterPro" id="IPR001509">
    <property type="entry name" value="Epimerase_deHydtase"/>
</dbReference>
<dbReference type="HOGENOM" id="CLU_007383_1_7_7"/>
<organism evidence="3">
    <name type="scientific">Geobacter sp. (strain M21)</name>
    <dbReference type="NCBI Taxonomy" id="443144"/>
    <lineage>
        <taxon>Bacteria</taxon>
        <taxon>Pseudomonadati</taxon>
        <taxon>Thermodesulfobacteriota</taxon>
        <taxon>Desulfuromonadia</taxon>
        <taxon>Geobacterales</taxon>
        <taxon>Geobacteraceae</taxon>
        <taxon>Geobacter</taxon>
    </lineage>
</organism>
<dbReference type="STRING" id="443144.GM21_3399"/>
<dbReference type="Pfam" id="PF01370">
    <property type="entry name" value="Epimerase"/>
    <property type="match status" value="1"/>
</dbReference>
<feature type="domain" description="NAD-dependent epimerase/dehydratase" evidence="2">
    <location>
        <begin position="4"/>
        <end position="233"/>
    </location>
</feature>
<dbReference type="eggNOG" id="COG0451">
    <property type="taxonomic scope" value="Bacteria"/>
</dbReference>
<reference evidence="3" key="1">
    <citation type="submission" date="2009-07" db="EMBL/GenBank/DDBJ databases">
        <title>Complete sequence of Geobacter sp. M21.</title>
        <authorList>
            <consortium name="US DOE Joint Genome Institute"/>
            <person name="Lucas S."/>
            <person name="Copeland A."/>
            <person name="Lapidus A."/>
            <person name="Glavina del Rio T."/>
            <person name="Dalin E."/>
            <person name="Tice H."/>
            <person name="Bruce D."/>
            <person name="Goodwin L."/>
            <person name="Pitluck S."/>
            <person name="Saunders E."/>
            <person name="Brettin T."/>
            <person name="Detter J.C."/>
            <person name="Han C."/>
            <person name="Larimer F."/>
            <person name="Land M."/>
            <person name="Hauser L."/>
            <person name="Kyrpides N."/>
            <person name="Ovchinnikova G."/>
            <person name="Lovley D."/>
        </authorList>
    </citation>
    <scope>NUCLEOTIDE SEQUENCE [LARGE SCALE GENOMIC DNA]</scope>
    <source>
        <strain evidence="3">M21</strain>
    </source>
</reference>
<dbReference type="KEGG" id="gem:GM21_3399"/>
<dbReference type="Gene3D" id="3.40.50.720">
    <property type="entry name" value="NAD(P)-binding Rossmann-like Domain"/>
    <property type="match status" value="1"/>
</dbReference>
<protein>
    <submittedName>
        <fullName evidence="3">NAD-dependent epimerase/dehydratase</fullName>
    </submittedName>
</protein>
<proteinExistence type="inferred from homology"/>
<comment type="similarity">
    <text evidence="1">Belongs to the NAD(P)-dependent epimerase/dehydratase family.</text>
</comment>
<name>C6E4X7_GEOSM</name>
<dbReference type="EMBL" id="CP001661">
    <property type="protein sequence ID" value="ACT19423.1"/>
    <property type="molecule type" value="Genomic_DNA"/>
</dbReference>